<dbReference type="RefSeq" id="WP_218318793.1">
    <property type="nucleotide sequence ID" value="NZ_JAEEGC010000008.1"/>
</dbReference>
<dbReference type="EMBL" id="JAEEGC010000008">
    <property type="protein sequence ID" value="MBV7271754.1"/>
    <property type="molecule type" value="Genomic_DNA"/>
</dbReference>
<gene>
    <name evidence="4" type="ORF">I6U48_02345</name>
</gene>
<dbReference type="GO" id="GO:0000160">
    <property type="term" value="P:phosphorelay signal transduction system"/>
    <property type="evidence" value="ECO:0007669"/>
    <property type="project" value="InterPro"/>
</dbReference>
<evidence type="ECO:0000259" key="2">
    <source>
        <dbReference type="PROSITE" id="PS50110"/>
    </source>
</evidence>
<dbReference type="SMART" id="SM00267">
    <property type="entry name" value="GGDEF"/>
    <property type="match status" value="1"/>
</dbReference>
<dbReference type="GO" id="GO:0043709">
    <property type="term" value="P:cell adhesion involved in single-species biofilm formation"/>
    <property type="evidence" value="ECO:0007669"/>
    <property type="project" value="TreeGrafter"/>
</dbReference>
<name>A0A949TWM1_9CLOT</name>
<evidence type="ECO:0000256" key="1">
    <source>
        <dbReference type="PROSITE-ProRule" id="PRU00169"/>
    </source>
</evidence>
<proteinExistence type="predicted"/>
<dbReference type="Pfam" id="PF00990">
    <property type="entry name" value="GGDEF"/>
    <property type="match status" value="1"/>
</dbReference>
<keyword evidence="5" id="KW-1185">Reference proteome</keyword>
<dbReference type="GO" id="GO:0005886">
    <property type="term" value="C:plasma membrane"/>
    <property type="evidence" value="ECO:0007669"/>
    <property type="project" value="TreeGrafter"/>
</dbReference>
<dbReference type="GO" id="GO:0052621">
    <property type="term" value="F:diguanylate cyclase activity"/>
    <property type="evidence" value="ECO:0007669"/>
    <property type="project" value="TreeGrafter"/>
</dbReference>
<dbReference type="PROSITE" id="PS50110">
    <property type="entry name" value="RESPONSE_REGULATORY"/>
    <property type="match status" value="1"/>
</dbReference>
<dbReference type="InterPro" id="IPR050469">
    <property type="entry name" value="Diguanylate_Cyclase"/>
</dbReference>
<dbReference type="FunFam" id="3.30.70.270:FF:000001">
    <property type="entry name" value="Diguanylate cyclase domain protein"/>
    <property type="match status" value="1"/>
</dbReference>
<dbReference type="SMART" id="SM00448">
    <property type="entry name" value="REC"/>
    <property type="match status" value="1"/>
</dbReference>
<sequence>MFDQPEKQSILIVDDAIENIKILVELLRYDYSVKVATSGEKALKIAFSNNPPDLIILDVVMPNLDGYEVCKKLKASPITHNIPIIFITVKDSEEDEIEGFELGAADYITKPIRPVVVKARVKTHAKLKKYTDLLLNISYCDGLTGIPNRRRFDEYLKMELAVALREKVPLSLIMLDIDHFKLFNDNYGHQLGDSCLIKVAQELNSTIKRKNNLFARYGGEEFACILPNTNLKNAIEIAERFRMKVIELKIPHVHSLISDQITISLGVTSIVPDLHSTVEALITGADNALYKAKKSGRNIVCF</sequence>
<dbReference type="Proteomes" id="UP000694308">
    <property type="component" value="Unassembled WGS sequence"/>
</dbReference>
<protein>
    <submittedName>
        <fullName evidence="4">Diguanylate cyclase</fullName>
    </submittedName>
</protein>
<dbReference type="PROSITE" id="PS50887">
    <property type="entry name" value="GGDEF"/>
    <property type="match status" value="1"/>
</dbReference>
<evidence type="ECO:0000313" key="4">
    <source>
        <dbReference type="EMBL" id="MBV7271754.1"/>
    </source>
</evidence>
<evidence type="ECO:0000259" key="3">
    <source>
        <dbReference type="PROSITE" id="PS50887"/>
    </source>
</evidence>
<dbReference type="AlphaFoldDB" id="A0A949TWM1"/>
<feature type="domain" description="Response regulatory" evidence="2">
    <location>
        <begin position="9"/>
        <end position="125"/>
    </location>
</feature>
<dbReference type="CDD" id="cd01949">
    <property type="entry name" value="GGDEF"/>
    <property type="match status" value="1"/>
</dbReference>
<dbReference type="GO" id="GO:1902201">
    <property type="term" value="P:negative regulation of bacterial-type flagellum-dependent cell motility"/>
    <property type="evidence" value="ECO:0007669"/>
    <property type="project" value="TreeGrafter"/>
</dbReference>
<comment type="caution">
    <text evidence="4">The sequence shown here is derived from an EMBL/GenBank/DDBJ whole genome shotgun (WGS) entry which is preliminary data.</text>
</comment>
<organism evidence="4 5">
    <name type="scientific">Clostridium thailandense</name>
    <dbReference type="NCBI Taxonomy" id="2794346"/>
    <lineage>
        <taxon>Bacteria</taxon>
        <taxon>Bacillati</taxon>
        <taxon>Bacillota</taxon>
        <taxon>Clostridia</taxon>
        <taxon>Eubacteriales</taxon>
        <taxon>Clostridiaceae</taxon>
        <taxon>Clostridium</taxon>
    </lineage>
</organism>
<keyword evidence="1" id="KW-0597">Phosphoprotein</keyword>
<dbReference type="Pfam" id="PF00072">
    <property type="entry name" value="Response_reg"/>
    <property type="match status" value="1"/>
</dbReference>
<feature type="domain" description="GGDEF" evidence="3">
    <location>
        <begin position="168"/>
        <end position="302"/>
    </location>
</feature>
<feature type="modified residue" description="4-aspartylphosphate" evidence="1">
    <location>
        <position position="58"/>
    </location>
</feature>
<dbReference type="PANTHER" id="PTHR45138">
    <property type="entry name" value="REGULATORY COMPONENTS OF SENSORY TRANSDUCTION SYSTEM"/>
    <property type="match status" value="1"/>
</dbReference>
<dbReference type="PANTHER" id="PTHR45138:SF9">
    <property type="entry name" value="DIGUANYLATE CYCLASE DGCM-RELATED"/>
    <property type="match status" value="1"/>
</dbReference>
<accession>A0A949TWM1</accession>
<dbReference type="NCBIfam" id="TIGR00254">
    <property type="entry name" value="GGDEF"/>
    <property type="match status" value="1"/>
</dbReference>
<dbReference type="InterPro" id="IPR001789">
    <property type="entry name" value="Sig_transdc_resp-reg_receiver"/>
</dbReference>
<reference evidence="4" key="1">
    <citation type="submission" date="2020-12" db="EMBL/GenBank/DDBJ databases">
        <title>Clostridium thailandense sp. nov., a novel acetogenic bacterium isolated from peat land soil in Thailand.</title>
        <authorList>
            <person name="Chaikitkaew S."/>
            <person name="Birkeland N.K."/>
        </authorList>
    </citation>
    <scope>NUCLEOTIDE SEQUENCE</scope>
    <source>
        <strain evidence="4">PL3</strain>
    </source>
</reference>
<evidence type="ECO:0000313" key="5">
    <source>
        <dbReference type="Proteomes" id="UP000694308"/>
    </source>
</evidence>
<dbReference type="InterPro" id="IPR000160">
    <property type="entry name" value="GGDEF_dom"/>
</dbReference>